<dbReference type="SUPFAM" id="SSF53474">
    <property type="entry name" value="alpha/beta-Hydrolases"/>
    <property type="match status" value="1"/>
</dbReference>
<dbReference type="InterPro" id="IPR013094">
    <property type="entry name" value="AB_hydrolase_3"/>
</dbReference>
<gene>
    <name evidence="3" type="ORF">PSALAMII_LOCUS4806</name>
</gene>
<keyword evidence="1" id="KW-0378">Hydrolase</keyword>
<evidence type="ECO:0000313" key="4">
    <source>
        <dbReference type="Proteomes" id="UP001152649"/>
    </source>
</evidence>
<dbReference type="OrthoDB" id="433474at2759"/>
<dbReference type="PANTHER" id="PTHR48081">
    <property type="entry name" value="AB HYDROLASE SUPERFAMILY PROTEIN C4A8.06C"/>
    <property type="match status" value="1"/>
</dbReference>
<dbReference type="PANTHER" id="PTHR48081:SF8">
    <property type="entry name" value="ALPHA_BETA HYDROLASE FOLD-3 DOMAIN-CONTAINING PROTEIN-RELATED"/>
    <property type="match status" value="1"/>
</dbReference>
<proteinExistence type="predicted"/>
<evidence type="ECO:0000313" key="3">
    <source>
        <dbReference type="EMBL" id="CAG8371789.1"/>
    </source>
</evidence>
<dbReference type="Gene3D" id="3.40.50.1820">
    <property type="entry name" value="alpha/beta hydrolase"/>
    <property type="match status" value="1"/>
</dbReference>
<accession>A0A9W4J578</accession>
<evidence type="ECO:0000259" key="2">
    <source>
        <dbReference type="Pfam" id="PF07859"/>
    </source>
</evidence>
<reference evidence="3" key="1">
    <citation type="submission" date="2021-07" db="EMBL/GenBank/DDBJ databases">
        <authorList>
            <person name="Branca A.L. A."/>
        </authorList>
    </citation>
    <scope>NUCLEOTIDE SEQUENCE</scope>
</reference>
<dbReference type="EMBL" id="CAJVPG010000199">
    <property type="protein sequence ID" value="CAG8371789.1"/>
    <property type="molecule type" value="Genomic_DNA"/>
</dbReference>
<dbReference type="GO" id="GO:0072330">
    <property type="term" value="P:monocarboxylic acid biosynthetic process"/>
    <property type="evidence" value="ECO:0007669"/>
    <property type="project" value="UniProtKB-ARBA"/>
</dbReference>
<feature type="domain" description="Alpha/beta hydrolase fold-3" evidence="2">
    <location>
        <begin position="92"/>
        <end position="299"/>
    </location>
</feature>
<sequence length="326" mass="35913">MRAVPTPKATFPLPPYDSDIITFEDTQHRPLPASIEELLALRSEEPPTDENIVNDPDLTIQKLEIPTPDGVLEAISLSSRHASEPNRSRPGILFCHGGGRVMGNVYVGLKSLVDTVKELNAVVISINYRLSPDYLGICAVEDCYNSLVWMSQNFQGLNIDPDRFMIAGVSAGAGLAAGAVIMSRDRSGPKLCAQLLMCPMLDDRCNTTSCLQFENGYGFYTVWDRYAWSCVLGDQAGTANVSPYVAPARATDLSNLPLAYIDVGSGEPFRDEDIAYATTLWKCGVQAHLHVWGGGPHGFDLFYETDLAIQARTSRNKWLKNFLYRE</sequence>
<organism evidence="3 4">
    <name type="scientific">Penicillium salamii</name>
    <dbReference type="NCBI Taxonomy" id="1612424"/>
    <lineage>
        <taxon>Eukaryota</taxon>
        <taxon>Fungi</taxon>
        <taxon>Dikarya</taxon>
        <taxon>Ascomycota</taxon>
        <taxon>Pezizomycotina</taxon>
        <taxon>Eurotiomycetes</taxon>
        <taxon>Eurotiomycetidae</taxon>
        <taxon>Eurotiales</taxon>
        <taxon>Aspergillaceae</taxon>
        <taxon>Penicillium</taxon>
    </lineage>
</organism>
<name>A0A9W4J578_9EURO</name>
<protein>
    <recommendedName>
        <fullName evidence="2">Alpha/beta hydrolase fold-3 domain-containing protein</fullName>
    </recommendedName>
</protein>
<dbReference type="InterPro" id="IPR029058">
    <property type="entry name" value="AB_hydrolase_fold"/>
</dbReference>
<dbReference type="Proteomes" id="UP001152649">
    <property type="component" value="Unassembled WGS sequence"/>
</dbReference>
<comment type="caution">
    <text evidence="3">The sequence shown here is derived from an EMBL/GenBank/DDBJ whole genome shotgun (WGS) entry which is preliminary data.</text>
</comment>
<dbReference type="AlphaFoldDB" id="A0A9W4J578"/>
<dbReference type="Pfam" id="PF07859">
    <property type="entry name" value="Abhydrolase_3"/>
    <property type="match status" value="1"/>
</dbReference>
<dbReference type="GO" id="GO:0016787">
    <property type="term" value="F:hydrolase activity"/>
    <property type="evidence" value="ECO:0007669"/>
    <property type="project" value="UniProtKB-KW"/>
</dbReference>
<dbReference type="GO" id="GO:0017000">
    <property type="term" value="P:antibiotic biosynthetic process"/>
    <property type="evidence" value="ECO:0007669"/>
    <property type="project" value="UniProtKB-ARBA"/>
</dbReference>
<dbReference type="InterPro" id="IPR050300">
    <property type="entry name" value="GDXG_lipolytic_enzyme"/>
</dbReference>
<keyword evidence="4" id="KW-1185">Reference proteome</keyword>
<evidence type="ECO:0000256" key="1">
    <source>
        <dbReference type="ARBA" id="ARBA00022801"/>
    </source>
</evidence>